<evidence type="ECO:0000313" key="1">
    <source>
        <dbReference type="EMBL" id="CAB4798324.1"/>
    </source>
</evidence>
<dbReference type="AlphaFoldDB" id="A0A6J6XS04"/>
<accession>A0A6J6XS04</accession>
<gene>
    <name evidence="1" type="ORF">UFOPK3010_00451</name>
</gene>
<sequence>MSGPLDDGFCRHVDGCFKHRRFDETTLTSSITMLKSDESAECRVQSAIGVARSALDTRLIFGMTSHPREASDLFHGLSETRTVAPWPIETERRHTHHHRSGIHALDGIPIETKSFDDTGREVLDHDVGLRCKLKRERSALRSIKVKGDVIFIGVGRQEEGAVLPPLWAAVEHSASRAHAIDTTC</sequence>
<dbReference type="EMBL" id="CAFAAM010000042">
    <property type="protein sequence ID" value="CAB4798324.1"/>
    <property type="molecule type" value="Genomic_DNA"/>
</dbReference>
<reference evidence="1" key="1">
    <citation type="submission" date="2020-05" db="EMBL/GenBank/DDBJ databases">
        <authorList>
            <person name="Chiriac C."/>
            <person name="Salcher M."/>
            <person name="Ghai R."/>
            <person name="Kavagutti S V."/>
        </authorList>
    </citation>
    <scope>NUCLEOTIDE SEQUENCE</scope>
</reference>
<proteinExistence type="predicted"/>
<name>A0A6J6XS04_9ZZZZ</name>
<protein>
    <submittedName>
        <fullName evidence="1">Unannotated protein</fullName>
    </submittedName>
</protein>
<organism evidence="1">
    <name type="scientific">freshwater metagenome</name>
    <dbReference type="NCBI Taxonomy" id="449393"/>
    <lineage>
        <taxon>unclassified sequences</taxon>
        <taxon>metagenomes</taxon>
        <taxon>ecological metagenomes</taxon>
    </lineage>
</organism>